<evidence type="ECO:0000313" key="4">
    <source>
        <dbReference type="Proteomes" id="UP000009046"/>
    </source>
</evidence>
<reference evidence="3" key="3">
    <citation type="submission" date="2021-02" db="UniProtKB">
        <authorList>
            <consortium name="EnsemblMetazoa"/>
        </authorList>
    </citation>
    <scope>IDENTIFICATION</scope>
    <source>
        <strain evidence="3">USDA</strain>
    </source>
</reference>
<evidence type="ECO:0000313" key="3">
    <source>
        <dbReference type="EnsemblMetazoa" id="PHUM435920-PA"/>
    </source>
</evidence>
<gene>
    <name evidence="3" type="primary">8230586</name>
    <name evidence="2" type="ORF">Phum_PHUM435920</name>
</gene>
<reference evidence="2" key="2">
    <citation type="submission" date="2007-04" db="EMBL/GenBank/DDBJ databases">
        <title>The genome of the human body louse.</title>
        <authorList>
            <consortium name="The Human Body Louse Genome Consortium"/>
            <person name="Kirkness E."/>
            <person name="Walenz B."/>
            <person name="Hass B."/>
            <person name="Bruggner R."/>
            <person name="Strausberg R."/>
        </authorList>
    </citation>
    <scope>NUCLEOTIDE SEQUENCE</scope>
    <source>
        <strain evidence="2">USDA</strain>
    </source>
</reference>
<reference evidence="2" key="1">
    <citation type="submission" date="2007-04" db="EMBL/GenBank/DDBJ databases">
        <title>Annotation of Pediculus humanus corporis strain USDA.</title>
        <authorList>
            <person name="Kirkness E."/>
            <person name="Hannick L."/>
            <person name="Hass B."/>
            <person name="Bruggner R."/>
            <person name="Lawson D."/>
            <person name="Bidwell S."/>
            <person name="Joardar V."/>
            <person name="Caler E."/>
            <person name="Walenz B."/>
            <person name="Inman J."/>
            <person name="Schobel S."/>
            <person name="Galinsky K."/>
            <person name="Amedeo P."/>
            <person name="Strausberg R."/>
        </authorList>
    </citation>
    <scope>NUCLEOTIDE SEQUENCE</scope>
    <source>
        <strain evidence="2">USDA</strain>
    </source>
</reference>
<protein>
    <submittedName>
        <fullName evidence="2 3">Uncharacterized protein</fullName>
    </submittedName>
</protein>
<dbReference type="EnsemblMetazoa" id="PHUM435920-RA">
    <property type="protein sequence ID" value="PHUM435920-PA"/>
    <property type="gene ID" value="PHUM435920"/>
</dbReference>
<dbReference type="VEuPathDB" id="VectorBase:PHUM435920"/>
<proteinExistence type="predicted"/>
<evidence type="ECO:0000256" key="1">
    <source>
        <dbReference type="SAM" id="MobiDB-lite"/>
    </source>
</evidence>
<dbReference type="GeneID" id="8230586"/>
<dbReference type="CTD" id="8230586"/>
<dbReference type="EMBL" id="DS235771">
    <property type="protein sequence ID" value="EEB16763.1"/>
    <property type="molecule type" value="Genomic_DNA"/>
</dbReference>
<dbReference type="InParanoid" id="E0VTQ7"/>
<accession>E0VTQ7</accession>
<evidence type="ECO:0000313" key="2">
    <source>
        <dbReference type="EMBL" id="EEB16763.1"/>
    </source>
</evidence>
<feature type="region of interest" description="Disordered" evidence="1">
    <location>
        <begin position="1"/>
        <end position="32"/>
    </location>
</feature>
<dbReference type="Proteomes" id="UP000009046">
    <property type="component" value="Unassembled WGS sequence"/>
</dbReference>
<dbReference type="HOGENOM" id="CLU_2641078_0_0_1"/>
<dbReference type="EMBL" id="AAZO01005325">
    <property type="status" value="NOT_ANNOTATED_CDS"/>
    <property type="molecule type" value="Genomic_DNA"/>
</dbReference>
<feature type="compositionally biased region" description="Basic and acidic residues" evidence="1">
    <location>
        <begin position="1"/>
        <end position="17"/>
    </location>
</feature>
<dbReference type="KEGG" id="phu:Phum_PHUM435920"/>
<sequence length="77" mass="8745">MSEKFDVGLNDAAEKSKKNGVKSTTSSPVITDAKSPLNKNVLLTMESYQMLFDKNEPPFKHHLEQVIMMPSYSKRQQ</sequence>
<name>E0VTQ7_PEDHC</name>
<dbReference type="AlphaFoldDB" id="E0VTQ7"/>
<keyword evidence="4" id="KW-1185">Reference proteome</keyword>
<organism>
    <name type="scientific">Pediculus humanus subsp. corporis</name>
    <name type="common">Body louse</name>
    <dbReference type="NCBI Taxonomy" id="121224"/>
    <lineage>
        <taxon>Eukaryota</taxon>
        <taxon>Metazoa</taxon>
        <taxon>Ecdysozoa</taxon>
        <taxon>Arthropoda</taxon>
        <taxon>Hexapoda</taxon>
        <taxon>Insecta</taxon>
        <taxon>Pterygota</taxon>
        <taxon>Neoptera</taxon>
        <taxon>Paraneoptera</taxon>
        <taxon>Psocodea</taxon>
        <taxon>Troctomorpha</taxon>
        <taxon>Phthiraptera</taxon>
        <taxon>Anoplura</taxon>
        <taxon>Pediculidae</taxon>
        <taxon>Pediculus</taxon>
    </lineage>
</organism>
<dbReference type="RefSeq" id="XP_002429501.1">
    <property type="nucleotide sequence ID" value="XM_002429456.1"/>
</dbReference>